<dbReference type="InterPro" id="IPR010344">
    <property type="entry name" value="YbjH"/>
</dbReference>
<organism evidence="1 2">
    <name type="scientific">Pelosinus propionicus DSM 13327</name>
    <dbReference type="NCBI Taxonomy" id="1123291"/>
    <lineage>
        <taxon>Bacteria</taxon>
        <taxon>Bacillati</taxon>
        <taxon>Bacillota</taxon>
        <taxon>Negativicutes</taxon>
        <taxon>Selenomonadales</taxon>
        <taxon>Sporomusaceae</taxon>
        <taxon>Pelosinus</taxon>
    </lineage>
</organism>
<dbReference type="EMBL" id="FOTS01000011">
    <property type="protein sequence ID" value="SFL62074.1"/>
    <property type="molecule type" value="Genomic_DNA"/>
</dbReference>
<keyword evidence="2" id="KW-1185">Reference proteome</keyword>
<protein>
    <submittedName>
        <fullName evidence="1">Exopolysaccharide biosynthesis protein YbjH</fullName>
    </submittedName>
</protein>
<evidence type="ECO:0000313" key="1">
    <source>
        <dbReference type="EMBL" id="SFL62074.1"/>
    </source>
</evidence>
<dbReference type="AlphaFoldDB" id="A0A1I4J6A2"/>
<gene>
    <name evidence="1" type="ORF">SAMN04490355_101128</name>
</gene>
<dbReference type="Pfam" id="PF06082">
    <property type="entry name" value="YjbH"/>
    <property type="match status" value="1"/>
</dbReference>
<proteinExistence type="predicted"/>
<dbReference type="STRING" id="1123291.SAMN04490355_101128"/>
<name>A0A1I4J6A2_9FIRM</name>
<reference evidence="2" key="1">
    <citation type="submission" date="2016-10" db="EMBL/GenBank/DDBJ databases">
        <authorList>
            <person name="Varghese N."/>
            <person name="Submissions S."/>
        </authorList>
    </citation>
    <scope>NUCLEOTIDE SEQUENCE [LARGE SCALE GENOMIC DNA]</scope>
    <source>
        <strain evidence="2">DSM 13327</strain>
    </source>
</reference>
<sequence length="241" mass="25902">MGNYYLSSFGRIVASYEEYINIGLKVIVLKEDLVKKVLFGISCALVLASGSALAAPSVNGSTGLINNPSADVLREGEFSLGYYHLKDGGVGIFNTNILPKLEVGVAGFRYDHQDNENYINAKFSILSESVLSPGVAVGIEDIANTRERSAYAVASKALPFGFRMHVGAGNGRFDGVFAGIEKIINPISVLTGNNVFPATTLIAEYDGKHMNYGARMAIVPGLKLDAGWRNHDGYVGMSYTY</sequence>
<dbReference type="Proteomes" id="UP000199520">
    <property type="component" value="Unassembled WGS sequence"/>
</dbReference>
<accession>A0A1I4J6A2</accession>
<evidence type="ECO:0000313" key="2">
    <source>
        <dbReference type="Proteomes" id="UP000199520"/>
    </source>
</evidence>